<keyword evidence="3" id="KW-1185">Reference proteome</keyword>
<name>A0AAV5UEE4_9BILA</name>
<evidence type="ECO:0000313" key="3">
    <source>
        <dbReference type="Proteomes" id="UP001432027"/>
    </source>
</evidence>
<comment type="caution">
    <text evidence="2">The sequence shown here is derived from an EMBL/GenBank/DDBJ whole genome shotgun (WGS) entry which is preliminary data.</text>
</comment>
<dbReference type="Proteomes" id="UP001432027">
    <property type="component" value="Unassembled WGS sequence"/>
</dbReference>
<evidence type="ECO:0000313" key="2">
    <source>
        <dbReference type="EMBL" id="GMT05257.1"/>
    </source>
</evidence>
<evidence type="ECO:0000256" key="1">
    <source>
        <dbReference type="SAM" id="MobiDB-lite"/>
    </source>
</evidence>
<protein>
    <submittedName>
        <fullName evidence="2">Uncharacterized protein</fullName>
    </submittedName>
</protein>
<accession>A0AAV5UEE4</accession>
<feature type="compositionally biased region" description="Basic and acidic residues" evidence="1">
    <location>
        <begin position="239"/>
        <end position="259"/>
    </location>
</feature>
<reference evidence="2" key="1">
    <citation type="submission" date="2023-10" db="EMBL/GenBank/DDBJ databases">
        <title>Genome assembly of Pristionchus species.</title>
        <authorList>
            <person name="Yoshida K."/>
            <person name="Sommer R.J."/>
        </authorList>
    </citation>
    <scope>NUCLEOTIDE SEQUENCE</scope>
    <source>
        <strain evidence="2">RS0144</strain>
    </source>
</reference>
<feature type="non-terminal residue" evidence="2">
    <location>
        <position position="1"/>
    </location>
</feature>
<sequence length="269" mass="29846">TIEIEMEAALGDEVWWGEDEVSGTSNVNGLKEKADHIEKCMETFLNGESRLPLGLAAEWSRRASYARRKVNEANGESISEHKRQIKTAEERRAQADRRRIVRDECARCALPFGRSETTTKRLWRLEVRSRVAEEGADQRLVAVCEGCEQVHMVGRMPRLRGEERERKEEEEGETEWDTKSIVSIGGASSTTSSVFGSEKKRKGSLSSHCSTPSQMSSISSASPLIVSAAAKKSAKKKKGSELSRLLRENESSKKEEKGGGLEAFLASLT</sequence>
<gene>
    <name evidence="2" type="ORF">PENTCL1PPCAC_27431</name>
</gene>
<feature type="compositionally biased region" description="Polar residues" evidence="1">
    <location>
        <begin position="186"/>
        <end position="195"/>
    </location>
</feature>
<feature type="region of interest" description="Disordered" evidence="1">
    <location>
        <begin position="158"/>
        <end position="269"/>
    </location>
</feature>
<proteinExistence type="predicted"/>
<dbReference type="EMBL" id="BTSX01000006">
    <property type="protein sequence ID" value="GMT05257.1"/>
    <property type="molecule type" value="Genomic_DNA"/>
</dbReference>
<dbReference type="AlphaFoldDB" id="A0AAV5UEE4"/>
<feature type="compositionally biased region" description="Low complexity" evidence="1">
    <location>
        <begin position="210"/>
        <end position="231"/>
    </location>
</feature>
<feature type="compositionally biased region" description="Basic and acidic residues" evidence="1">
    <location>
        <begin position="159"/>
        <end position="169"/>
    </location>
</feature>
<organism evidence="2 3">
    <name type="scientific">Pristionchus entomophagus</name>
    <dbReference type="NCBI Taxonomy" id="358040"/>
    <lineage>
        <taxon>Eukaryota</taxon>
        <taxon>Metazoa</taxon>
        <taxon>Ecdysozoa</taxon>
        <taxon>Nematoda</taxon>
        <taxon>Chromadorea</taxon>
        <taxon>Rhabditida</taxon>
        <taxon>Rhabditina</taxon>
        <taxon>Diplogasteromorpha</taxon>
        <taxon>Diplogasteroidea</taxon>
        <taxon>Neodiplogasteridae</taxon>
        <taxon>Pristionchus</taxon>
    </lineage>
</organism>